<proteinExistence type="predicted"/>
<evidence type="ECO:0000313" key="2">
    <source>
        <dbReference type="Proteomes" id="UP000265520"/>
    </source>
</evidence>
<dbReference type="SUPFAM" id="SSF52058">
    <property type="entry name" value="L domain-like"/>
    <property type="match status" value="1"/>
</dbReference>
<organism evidence="1 2">
    <name type="scientific">Trifolium medium</name>
    <dbReference type="NCBI Taxonomy" id="97028"/>
    <lineage>
        <taxon>Eukaryota</taxon>
        <taxon>Viridiplantae</taxon>
        <taxon>Streptophyta</taxon>
        <taxon>Embryophyta</taxon>
        <taxon>Tracheophyta</taxon>
        <taxon>Spermatophyta</taxon>
        <taxon>Magnoliopsida</taxon>
        <taxon>eudicotyledons</taxon>
        <taxon>Gunneridae</taxon>
        <taxon>Pentapetalae</taxon>
        <taxon>rosids</taxon>
        <taxon>fabids</taxon>
        <taxon>Fabales</taxon>
        <taxon>Fabaceae</taxon>
        <taxon>Papilionoideae</taxon>
        <taxon>50 kb inversion clade</taxon>
        <taxon>NPAAA clade</taxon>
        <taxon>Hologalegina</taxon>
        <taxon>IRL clade</taxon>
        <taxon>Trifolieae</taxon>
        <taxon>Trifolium</taxon>
    </lineage>
</organism>
<dbReference type="AlphaFoldDB" id="A0A392M1N7"/>
<evidence type="ECO:0000313" key="1">
    <source>
        <dbReference type="EMBL" id="MCH81191.1"/>
    </source>
</evidence>
<name>A0A392M1N7_9FABA</name>
<sequence length="191" mass="21763">KPSPRPSSLQSLNIESSFPIELFKVKLKMDTLTALERLSLRCEEVSFCEGVCLPPKLQSIMTVCRRATPPVKEWGLRGLTSLSGLSIGKSDDLVNPLMMESLLPISLKNLDFDYCEFESLPENCFPSSLKKLGLYFCEKLESLPEDSLPDSLEMLEIWECPLLEERYKMKEHWSKIAHIPIIEINGQVTVW</sequence>
<feature type="non-terminal residue" evidence="1">
    <location>
        <position position="1"/>
    </location>
</feature>
<dbReference type="Proteomes" id="UP000265520">
    <property type="component" value="Unassembled WGS sequence"/>
</dbReference>
<keyword evidence="2" id="KW-1185">Reference proteome</keyword>
<dbReference type="Gene3D" id="3.80.10.10">
    <property type="entry name" value="Ribonuclease Inhibitor"/>
    <property type="match status" value="1"/>
</dbReference>
<gene>
    <name evidence="1" type="ORF">A2U01_0001975</name>
</gene>
<protein>
    <submittedName>
        <fullName evidence="1">CC-NBS-LRR resistance protein</fullName>
    </submittedName>
</protein>
<dbReference type="EMBL" id="LXQA010001991">
    <property type="protein sequence ID" value="MCH81191.1"/>
    <property type="molecule type" value="Genomic_DNA"/>
</dbReference>
<dbReference type="InterPro" id="IPR032675">
    <property type="entry name" value="LRR_dom_sf"/>
</dbReference>
<comment type="caution">
    <text evidence="1">The sequence shown here is derived from an EMBL/GenBank/DDBJ whole genome shotgun (WGS) entry which is preliminary data.</text>
</comment>
<accession>A0A392M1N7</accession>
<reference evidence="1 2" key="1">
    <citation type="journal article" date="2018" name="Front. Plant Sci.">
        <title>Red Clover (Trifolium pratense) and Zigzag Clover (T. medium) - A Picture of Genomic Similarities and Differences.</title>
        <authorList>
            <person name="Dluhosova J."/>
            <person name="Istvanek J."/>
            <person name="Nedelnik J."/>
            <person name="Repkova J."/>
        </authorList>
    </citation>
    <scope>NUCLEOTIDE SEQUENCE [LARGE SCALE GENOMIC DNA]</scope>
    <source>
        <strain evidence="2">cv. 10/8</strain>
        <tissue evidence="1">Leaf</tissue>
    </source>
</reference>